<evidence type="ECO:0000256" key="2">
    <source>
        <dbReference type="ARBA" id="ARBA00022448"/>
    </source>
</evidence>
<organism evidence="8 9">
    <name type="scientific">Talaromyces proteolyticus</name>
    <dbReference type="NCBI Taxonomy" id="1131652"/>
    <lineage>
        <taxon>Eukaryota</taxon>
        <taxon>Fungi</taxon>
        <taxon>Dikarya</taxon>
        <taxon>Ascomycota</taxon>
        <taxon>Pezizomycotina</taxon>
        <taxon>Eurotiomycetes</taxon>
        <taxon>Eurotiomycetidae</taxon>
        <taxon>Eurotiales</taxon>
        <taxon>Trichocomaceae</taxon>
        <taxon>Talaromyces</taxon>
        <taxon>Talaromyces sect. Bacilispori</taxon>
    </lineage>
</organism>
<dbReference type="PANTHER" id="PTHR45649:SF4">
    <property type="entry name" value="TRANSPORTER, PUTATIVE (EUROFUNG)-RELATED"/>
    <property type="match status" value="1"/>
</dbReference>
<dbReference type="GeneID" id="70243475"/>
<feature type="region of interest" description="Disordered" evidence="6">
    <location>
        <begin position="1"/>
        <end position="37"/>
    </location>
</feature>
<feature type="transmembrane region" description="Helical" evidence="7">
    <location>
        <begin position="391"/>
        <end position="410"/>
    </location>
</feature>
<evidence type="ECO:0000313" key="9">
    <source>
        <dbReference type="Proteomes" id="UP001201262"/>
    </source>
</evidence>
<gene>
    <name evidence="8" type="ORF">BGW36DRAFT_345221</name>
</gene>
<keyword evidence="3 7" id="KW-0812">Transmembrane</keyword>
<feature type="transmembrane region" description="Helical" evidence="7">
    <location>
        <begin position="246"/>
        <end position="265"/>
    </location>
</feature>
<dbReference type="RefSeq" id="XP_046069235.1">
    <property type="nucleotide sequence ID" value="XM_046213188.1"/>
</dbReference>
<accession>A0AAD4PXE1</accession>
<keyword evidence="2" id="KW-0813">Transport</keyword>
<evidence type="ECO:0000256" key="7">
    <source>
        <dbReference type="SAM" id="Phobius"/>
    </source>
</evidence>
<evidence type="ECO:0000256" key="6">
    <source>
        <dbReference type="SAM" id="MobiDB-lite"/>
    </source>
</evidence>
<dbReference type="Proteomes" id="UP001201262">
    <property type="component" value="Unassembled WGS sequence"/>
</dbReference>
<proteinExistence type="predicted"/>
<comment type="subcellular location">
    <subcellularLocation>
        <location evidence="1">Membrane</location>
        <topology evidence="1">Multi-pass membrane protein</topology>
    </subcellularLocation>
</comment>
<evidence type="ECO:0000313" key="8">
    <source>
        <dbReference type="EMBL" id="KAH8693565.1"/>
    </source>
</evidence>
<dbReference type="Gene3D" id="1.20.1740.10">
    <property type="entry name" value="Amino acid/polyamine transporter I"/>
    <property type="match status" value="1"/>
</dbReference>
<feature type="transmembrane region" description="Helical" evidence="7">
    <location>
        <begin position="416"/>
        <end position="438"/>
    </location>
</feature>
<keyword evidence="4 7" id="KW-1133">Transmembrane helix</keyword>
<reference evidence="8" key="1">
    <citation type="submission" date="2021-12" db="EMBL/GenBank/DDBJ databases">
        <title>Convergent genome expansion in fungi linked to evolution of root-endophyte symbiosis.</title>
        <authorList>
            <consortium name="DOE Joint Genome Institute"/>
            <person name="Ke Y.-H."/>
            <person name="Bonito G."/>
            <person name="Liao H.-L."/>
            <person name="Looney B."/>
            <person name="Rojas-Flechas A."/>
            <person name="Nash J."/>
            <person name="Hameed K."/>
            <person name="Schadt C."/>
            <person name="Martin F."/>
            <person name="Crous P.W."/>
            <person name="Miettinen O."/>
            <person name="Magnuson J.K."/>
            <person name="Labbe J."/>
            <person name="Jacobson D."/>
            <person name="Doktycz M.J."/>
            <person name="Veneault-Fourrey C."/>
            <person name="Kuo A."/>
            <person name="Mondo S."/>
            <person name="Calhoun S."/>
            <person name="Riley R."/>
            <person name="Ohm R."/>
            <person name="LaButti K."/>
            <person name="Andreopoulos B."/>
            <person name="Pangilinan J."/>
            <person name="Nolan M."/>
            <person name="Tritt A."/>
            <person name="Clum A."/>
            <person name="Lipzen A."/>
            <person name="Daum C."/>
            <person name="Barry K."/>
            <person name="Grigoriev I.V."/>
            <person name="Vilgalys R."/>
        </authorList>
    </citation>
    <scope>NUCLEOTIDE SEQUENCE</scope>
    <source>
        <strain evidence="8">PMI_201</strain>
    </source>
</reference>
<dbReference type="GO" id="GO:0016020">
    <property type="term" value="C:membrane"/>
    <property type="evidence" value="ECO:0007669"/>
    <property type="project" value="UniProtKB-SubCell"/>
</dbReference>
<feature type="transmembrane region" description="Helical" evidence="7">
    <location>
        <begin position="325"/>
        <end position="356"/>
    </location>
</feature>
<protein>
    <submittedName>
        <fullName evidence="8">Amino acid/polyamine transporter I</fullName>
    </submittedName>
</protein>
<dbReference type="PANTHER" id="PTHR45649">
    <property type="entry name" value="AMINO-ACID PERMEASE BAT1"/>
    <property type="match status" value="1"/>
</dbReference>
<feature type="transmembrane region" description="Helical" evidence="7">
    <location>
        <begin position="208"/>
        <end position="226"/>
    </location>
</feature>
<feature type="transmembrane region" description="Helical" evidence="7">
    <location>
        <begin position="286"/>
        <end position="310"/>
    </location>
</feature>
<dbReference type="AlphaFoldDB" id="A0AAD4PXE1"/>
<feature type="transmembrane region" description="Helical" evidence="7">
    <location>
        <begin position="459"/>
        <end position="477"/>
    </location>
</feature>
<dbReference type="EMBL" id="JAJTJA010000009">
    <property type="protein sequence ID" value="KAH8693565.1"/>
    <property type="molecule type" value="Genomic_DNA"/>
</dbReference>
<feature type="transmembrane region" description="Helical" evidence="7">
    <location>
        <begin position="134"/>
        <end position="158"/>
    </location>
</feature>
<keyword evidence="9" id="KW-1185">Reference proteome</keyword>
<evidence type="ECO:0000256" key="1">
    <source>
        <dbReference type="ARBA" id="ARBA00004141"/>
    </source>
</evidence>
<feature type="transmembrane region" description="Helical" evidence="7">
    <location>
        <begin position="178"/>
        <end position="196"/>
    </location>
</feature>
<dbReference type="InterPro" id="IPR002293">
    <property type="entry name" value="AA/rel_permease1"/>
</dbReference>
<dbReference type="GO" id="GO:0022857">
    <property type="term" value="F:transmembrane transporter activity"/>
    <property type="evidence" value="ECO:0007669"/>
    <property type="project" value="InterPro"/>
</dbReference>
<dbReference type="Pfam" id="PF13520">
    <property type="entry name" value="AA_permease_2"/>
    <property type="match status" value="1"/>
</dbReference>
<name>A0AAD4PXE1_9EURO</name>
<keyword evidence="5 7" id="KW-0472">Membrane</keyword>
<sequence>MPLITELSDNESVNAASKSPIDRDGDGDDLGASGADMQDMRRMGKTQELKRDFRPLAALSFSAVLQATWEFILISNTQGLENGGLAGMFWTYVWTFIGFCFVIASLAEMASMAPTTGGQYHWVSEFASPRWQRFLSYVTGWMAVLAWQAGAASGSFLTGTILQGLISVRDPTYDPKRWQGTLFVFAMVALIYLFNVYASNWMARIQNLLLMMHLVSWVIILVVLAVKAPHRAASEVFTEFQNGGGWPTIGVSLMVGQISAIYGSLSSDATAHMSEEIKDAGRYVPIAMLWGYILNGFLALVLLIVFLFAIPSVDDALSDATGFPFLYVFGACTTTAGVNGLTALILIPVIFSNILFNLSTARQTYAFARDKGLPFSSWISRIDTHRRIPRNAILLSCLISMLLSLINIGSTTAFNAIISVNVAALMFTYLAAISCVIYMRLREPHRLPVRRWSLGRASLPVNVVGLGYVVFAMFWSFWPAAPGFVKESFNWSIVIFGGVLVVSLFMYAVHGRRHYAGPVEHISRSLG</sequence>
<dbReference type="PIRSF" id="PIRSF006060">
    <property type="entry name" value="AA_transporter"/>
    <property type="match status" value="1"/>
</dbReference>
<evidence type="ECO:0000256" key="5">
    <source>
        <dbReference type="ARBA" id="ARBA00023136"/>
    </source>
</evidence>
<comment type="caution">
    <text evidence="8">The sequence shown here is derived from an EMBL/GenBank/DDBJ whole genome shotgun (WGS) entry which is preliminary data.</text>
</comment>
<feature type="transmembrane region" description="Helical" evidence="7">
    <location>
        <begin position="53"/>
        <end position="72"/>
    </location>
</feature>
<evidence type="ECO:0000256" key="4">
    <source>
        <dbReference type="ARBA" id="ARBA00022989"/>
    </source>
</evidence>
<feature type="transmembrane region" description="Helical" evidence="7">
    <location>
        <begin position="489"/>
        <end position="509"/>
    </location>
</feature>
<evidence type="ECO:0000256" key="3">
    <source>
        <dbReference type="ARBA" id="ARBA00022692"/>
    </source>
</evidence>
<feature type="transmembrane region" description="Helical" evidence="7">
    <location>
        <begin position="92"/>
        <end position="113"/>
    </location>
</feature>